<evidence type="ECO:0000256" key="4">
    <source>
        <dbReference type="ARBA" id="ARBA00022723"/>
    </source>
</evidence>
<keyword evidence="4 7" id="KW-0479">Metal-binding</keyword>
<keyword evidence="6 8" id="KW-0503">Monooxygenase</keyword>
<dbReference type="InterPro" id="IPR017972">
    <property type="entry name" value="Cyt_P450_CS"/>
</dbReference>
<evidence type="ECO:0000256" key="3">
    <source>
        <dbReference type="ARBA" id="ARBA00022617"/>
    </source>
</evidence>
<protein>
    <submittedName>
        <fullName evidence="10">Cytochrome P450</fullName>
    </submittedName>
</protein>
<dbReference type="PRINTS" id="PR00465">
    <property type="entry name" value="EP450IV"/>
</dbReference>
<proteinExistence type="inferred from homology"/>
<dbReference type="GO" id="GO:0005506">
    <property type="term" value="F:iron ion binding"/>
    <property type="evidence" value="ECO:0007669"/>
    <property type="project" value="InterPro"/>
</dbReference>
<feature type="binding site" description="axial binding residue" evidence="7">
    <location>
        <position position="439"/>
    </location>
    <ligand>
        <name>heme</name>
        <dbReference type="ChEBI" id="CHEBI:30413"/>
    </ligand>
    <ligandPart>
        <name>Fe</name>
        <dbReference type="ChEBI" id="CHEBI:18248"/>
    </ligandPart>
</feature>
<dbReference type="PANTHER" id="PTHR24305:SF223">
    <property type="entry name" value="CYTOCHROME P450-DIT2"/>
    <property type="match status" value="1"/>
</dbReference>
<evidence type="ECO:0000256" key="8">
    <source>
        <dbReference type="RuleBase" id="RU000461"/>
    </source>
</evidence>
<comment type="similarity">
    <text evidence="2 8">Belongs to the cytochrome P450 family.</text>
</comment>
<keyword evidence="9" id="KW-0812">Transmembrane</keyword>
<sequence>MAYLIVEVPILMAMTVFLGYYFFLLPPKYPQNIPAIPFWVALIPFFKDVDQSDIFKRYIDAPLRKHGAVKIFFGAQWNVLVHRPAYVVEMFKDEDLFEKSGNQKKIPHSVLAQFLGDNIISAHGDTWKTYQGVIKPGLQRNFDGSIVVANAHKLTKLLRDAQGAAGGKGIPMQDYLQRYSVANCSEGVLQTQFHPLESPTAPINVMQSQVKMQIFKPIFMNFPVLDRFPFPSRVRAREVVQKFKNELKRALIESHEKVSPHSEGLGRRMLDAAESGVLTEQQLLDNLTVAFVAGQENPQLAMTSMLYLLAKNPEAQALIYKEIIAHGAQSADQTKLAEMPYLTSVIYECLRLFPPIGQLINRRASRDVFLGGNEVLIPEGTYMGYHSYSTNRDPEAWGDRADDFDPARWGKTPEQVQTHYRRRRARGEFISFHGGRRACLGERFALLQLRTTLVVLIQAFEWTLDPTWVDRKTPVSHESTPSCLVHPFLSWYLSLTLKQKAGPLYPRALRLVFAERSPLGDE</sequence>
<dbReference type="InterPro" id="IPR001128">
    <property type="entry name" value="Cyt_P450"/>
</dbReference>
<evidence type="ECO:0000256" key="7">
    <source>
        <dbReference type="PIRSR" id="PIRSR602403-1"/>
    </source>
</evidence>
<dbReference type="GO" id="GO:0016705">
    <property type="term" value="F:oxidoreductase activity, acting on paired donors, with incorporation or reduction of molecular oxygen"/>
    <property type="evidence" value="ECO:0007669"/>
    <property type="project" value="InterPro"/>
</dbReference>
<keyword evidence="11" id="KW-1185">Reference proteome</keyword>
<dbReference type="SUPFAM" id="SSF48264">
    <property type="entry name" value="Cytochrome P450"/>
    <property type="match status" value="1"/>
</dbReference>
<dbReference type="Gene3D" id="1.10.630.10">
    <property type="entry name" value="Cytochrome P450"/>
    <property type="match status" value="1"/>
</dbReference>
<evidence type="ECO:0000256" key="9">
    <source>
        <dbReference type="SAM" id="Phobius"/>
    </source>
</evidence>
<evidence type="ECO:0000256" key="2">
    <source>
        <dbReference type="ARBA" id="ARBA00010617"/>
    </source>
</evidence>
<evidence type="ECO:0000256" key="1">
    <source>
        <dbReference type="ARBA" id="ARBA00001971"/>
    </source>
</evidence>
<dbReference type="OrthoDB" id="1470350at2759"/>
<evidence type="ECO:0000256" key="5">
    <source>
        <dbReference type="ARBA" id="ARBA00023004"/>
    </source>
</evidence>
<dbReference type="PRINTS" id="PR00385">
    <property type="entry name" value="P450"/>
</dbReference>
<feature type="transmembrane region" description="Helical" evidence="9">
    <location>
        <begin position="6"/>
        <end position="24"/>
    </location>
</feature>
<name>A0A9P9E5G8_9HYPO</name>
<reference evidence="10" key="1">
    <citation type="journal article" date="2021" name="Nat. Commun.">
        <title>Genetic determinants of endophytism in the Arabidopsis root mycobiome.</title>
        <authorList>
            <person name="Mesny F."/>
            <person name="Miyauchi S."/>
            <person name="Thiergart T."/>
            <person name="Pickel B."/>
            <person name="Atanasova L."/>
            <person name="Karlsson M."/>
            <person name="Huettel B."/>
            <person name="Barry K.W."/>
            <person name="Haridas S."/>
            <person name="Chen C."/>
            <person name="Bauer D."/>
            <person name="Andreopoulos W."/>
            <person name="Pangilinan J."/>
            <person name="LaButti K."/>
            <person name="Riley R."/>
            <person name="Lipzen A."/>
            <person name="Clum A."/>
            <person name="Drula E."/>
            <person name="Henrissat B."/>
            <person name="Kohler A."/>
            <person name="Grigoriev I.V."/>
            <person name="Martin F.M."/>
            <person name="Hacquard S."/>
        </authorList>
    </citation>
    <scope>NUCLEOTIDE SEQUENCE</scope>
    <source>
        <strain evidence="10">MPI-CAGE-AT-0147</strain>
    </source>
</reference>
<dbReference type="AlphaFoldDB" id="A0A9P9E5G8"/>
<dbReference type="PROSITE" id="PS00086">
    <property type="entry name" value="CYTOCHROME_P450"/>
    <property type="match status" value="1"/>
</dbReference>
<organism evidence="10 11">
    <name type="scientific">Dactylonectria macrodidyma</name>
    <dbReference type="NCBI Taxonomy" id="307937"/>
    <lineage>
        <taxon>Eukaryota</taxon>
        <taxon>Fungi</taxon>
        <taxon>Dikarya</taxon>
        <taxon>Ascomycota</taxon>
        <taxon>Pezizomycotina</taxon>
        <taxon>Sordariomycetes</taxon>
        <taxon>Hypocreomycetidae</taxon>
        <taxon>Hypocreales</taxon>
        <taxon>Nectriaceae</taxon>
        <taxon>Dactylonectria</taxon>
    </lineage>
</organism>
<dbReference type="InterPro" id="IPR036396">
    <property type="entry name" value="Cyt_P450_sf"/>
</dbReference>
<keyword evidence="9" id="KW-1133">Transmembrane helix</keyword>
<comment type="cofactor">
    <cofactor evidence="1 7">
        <name>heme</name>
        <dbReference type="ChEBI" id="CHEBI:30413"/>
    </cofactor>
</comment>
<gene>
    <name evidence="10" type="ORF">EDB81DRAFT_696611</name>
</gene>
<dbReference type="PANTHER" id="PTHR24305">
    <property type="entry name" value="CYTOCHROME P450"/>
    <property type="match status" value="1"/>
</dbReference>
<keyword evidence="3 7" id="KW-0349">Heme</keyword>
<dbReference type="GO" id="GO:0020037">
    <property type="term" value="F:heme binding"/>
    <property type="evidence" value="ECO:0007669"/>
    <property type="project" value="InterPro"/>
</dbReference>
<dbReference type="Pfam" id="PF00067">
    <property type="entry name" value="p450"/>
    <property type="match status" value="1"/>
</dbReference>
<comment type="caution">
    <text evidence="10">The sequence shown here is derived from an EMBL/GenBank/DDBJ whole genome shotgun (WGS) entry which is preliminary data.</text>
</comment>
<evidence type="ECO:0000313" key="10">
    <source>
        <dbReference type="EMBL" id="KAH7131273.1"/>
    </source>
</evidence>
<accession>A0A9P9E5G8</accession>
<evidence type="ECO:0000256" key="6">
    <source>
        <dbReference type="ARBA" id="ARBA00023033"/>
    </source>
</evidence>
<evidence type="ECO:0000313" key="11">
    <source>
        <dbReference type="Proteomes" id="UP000738349"/>
    </source>
</evidence>
<keyword evidence="8" id="KW-0560">Oxidoreductase</keyword>
<dbReference type="InterPro" id="IPR050121">
    <property type="entry name" value="Cytochrome_P450_monoxygenase"/>
</dbReference>
<dbReference type="GO" id="GO:0004497">
    <property type="term" value="F:monooxygenase activity"/>
    <property type="evidence" value="ECO:0007669"/>
    <property type="project" value="UniProtKB-KW"/>
</dbReference>
<dbReference type="Proteomes" id="UP000738349">
    <property type="component" value="Unassembled WGS sequence"/>
</dbReference>
<dbReference type="CDD" id="cd11070">
    <property type="entry name" value="CYP56-like"/>
    <property type="match status" value="1"/>
</dbReference>
<keyword evidence="5 7" id="KW-0408">Iron</keyword>
<dbReference type="EMBL" id="JAGMUV010000017">
    <property type="protein sequence ID" value="KAH7131273.1"/>
    <property type="molecule type" value="Genomic_DNA"/>
</dbReference>
<dbReference type="InterPro" id="IPR002403">
    <property type="entry name" value="Cyt_P450_E_grp-IV"/>
</dbReference>
<keyword evidence="9" id="KW-0472">Membrane</keyword>